<keyword evidence="3 5" id="KW-1133">Transmembrane helix</keyword>
<reference evidence="6" key="2">
    <citation type="submission" date="2021-02" db="EMBL/GenBank/DDBJ databases">
        <authorList>
            <person name="Han P."/>
        </authorList>
    </citation>
    <scope>NUCLEOTIDE SEQUENCE</scope>
    <source>
        <strain evidence="6">Nitrosomonas nitrosa 18-3D</strain>
    </source>
</reference>
<reference evidence="7 8" key="1">
    <citation type="submission" date="2016-10" db="EMBL/GenBank/DDBJ databases">
        <authorList>
            <person name="de Groot N.N."/>
        </authorList>
    </citation>
    <scope>NUCLEOTIDE SEQUENCE [LARGE SCALE GENOMIC DNA]</scope>
    <source>
        <strain evidence="7 8">Nm146</strain>
    </source>
</reference>
<evidence type="ECO:0000313" key="7">
    <source>
        <dbReference type="EMBL" id="SFM05332.1"/>
    </source>
</evidence>
<keyword evidence="2 5" id="KW-0812">Transmembrane</keyword>
<feature type="transmembrane region" description="Helical" evidence="5">
    <location>
        <begin position="328"/>
        <end position="348"/>
    </location>
</feature>
<proteinExistence type="predicted"/>
<organism evidence="7 8">
    <name type="scientific">Nitrosomonas nitrosa</name>
    <dbReference type="NCBI Taxonomy" id="52442"/>
    <lineage>
        <taxon>Bacteria</taxon>
        <taxon>Pseudomonadati</taxon>
        <taxon>Pseudomonadota</taxon>
        <taxon>Betaproteobacteria</taxon>
        <taxon>Nitrosomonadales</taxon>
        <taxon>Nitrosomonadaceae</taxon>
        <taxon>Nitrosomonas</taxon>
    </lineage>
</organism>
<feature type="transmembrane region" description="Helical" evidence="5">
    <location>
        <begin position="36"/>
        <end position="55"/>
    </location>
</feature>
<feature type="transmembrane region" description="Helical" evidence="5">
    <location>
        <begin position="394"/>
        <end position="413"/>
    </location>
</feature>
<gene>
    <name evidence="6" type="ORF">NMYAN_150038</name>
    <name evidence="7" type="ORF">SAMN05421880_10542</name>
</gene>
<comment type="subcellular location">
    <subcellularLocation>
        <location evidence="1">Membrane</location>
        <topology evidence="1">Multi-pass membrane protein</topology>
    </subcellularLocation>
</comment>
<dbReference type="Proteomes" id="UP000199561">
    <property type="component" value="Unassembled WGS sequence"/>
</dbReference>
<dbReference type="RefSeq" id="WP_177182275.1">
    <property type="nucleotide sequence ID" value="NZ_CAJNAP010000007.1"/>
</dbReference>
<feature type="transmembrane region" description="Helical" evidence="5">
    <location>
        <begin position="280"/>
        <end position="301"/>
    </location>
</feature>
<dbReference type="STRING" id="52442.SAMN05421880_10542"/>
<keyword evidence="4 5" id="KW-0472">Membrane</keyword>
<protein>
    <submittedName>
        <fullName evidence="7">Mn2+ and Fe2+ transporters of the NRAMP family</fullName>
    </submittedName>
</protein>
<evidence type="ECO:0000313" key="8">
    <source>
        <dbReference type="Proteomes" id="UP000199561"/>
    </source>
</evidence>
<accession>A0A1I4MPR6</accession>
<evidence type="ECO:0000256" key="2">
    <source>
        <dbReference type="ARBA" id="ARBA00022692"/>
    </source>
</evidence>
<dbReference type="AlphaFoldDB" id="A0A1I4MPR6"/>
<evidence type="ECO:0000313" key="6">
    <source>
        <dbReference type="EMBL" id="CAE6496976.1"/>
    </source>
</evidence>
<keyword evidence="8" id="KW-1185">Reference proteome</keyword>
<evidence type="ECO:0000256" key="4">
    <source>
        <dbReference type="ARBA" id="ARBA00023136"/>
    </source>
</evidence>
<sequence>MSLKDKLGLFGPGLLYAGAAVGVSHLVQSTRAGAEFGFQLVAIVLLVNMLKYPIFEAGPRYAAATGRTLLDGYRSIGAWAVWVYVLLSSFTMFIVMGAISIVTAGLFMQLTGIDIEIPTMAMLLLFLSVLILGFGHYSTLDQLMKLIIITLTISTLFALIFSVLEPVEKQAAFENTFNLSDHAHILFLVALIGWMPAPVDISIWHSIWSVSKNKEQGYRIPLSQALLDFKIGYWGTTFLAVCFLALGALIMYGTPESPAPNSTEFAKQFINLYTINLGQWAFPFIALAAFTTMFSTLLTCLDAYPRTLRRSTEILITKYQSSRYHNGLYWFWLLLTVSGTTVLLHFYLRDMRAMVDLATTISFILAPVLAILNYIALHHPQVPDDAKLSGAFKYFYLTSTGLLIAFSLLFLLYGT</sequence>
<evidence type="ECO:0000256" key="1">
    <source>
        <dbReference type="ARBA" id="ARBA00004141"/>
    </source>
</evidence>
<feature type="transmembrane region" description="Helical" evidence="5">
    <location>
        <begin position="115"/>
        <end position="134"/>
    </location>
</feature>
<dbReference type="Proteomes" id="UP000601736">
    <property type="component" value="Unassembled WGS sequence"/>
</dbReference>
<dbReference type="InterPro" id="IPR001046">
    <property type="entry name" value="NRAMP_fam"/>
</dbReference>
<dbReference type="GO" id="GO:0016020">
    <property type="term" value="C:membrane"/>
    <property type="evidence" value="ECO:0007669"/>
    <property type="project" value="UniProtKB-SubCell"/>
</dbReference>
<evidence type="ECO:0000256" key="5">
    <source>
        <dbReference type="SAM" id="Phobius"/>
    </source>
</evidence>
<dbReference type="NCBIfam" id="NF037982">
    <property type="entry name" value="Nramp_1"/>
    <property type="match status" value="1"/>
</dbReference>
<dbReference type="GO" id="GO:0046873">
    <property type="term" value="F:metal ion transmembrane transporter activity"/>
    <property type="evidence" value="ECO:0007669"/>
    <property type="project" value="InterPro"/>
</dbReference>
<feature type="transmembrane region" description="Helical" evidence="5">
    <location>
        <begin position="76"/>
        <end position="109"/>
    </location>
</feature>
<evidence type="ECO:0000256" key="3">
    <source>
        <dbReference type="ARBA" id="ARBA00022989"/>
    </source>
</evidence>
<dbReference type="Pfam" id="PF01566">
    <property type="entry name" value="Nramp"/>
    <property type="match status" value="1"/>
</dbReference>
<feature type="transmembrane region" description="Helical" evidence="5">
    <location>
        <begin position="354"/>
        <end position="374"/>
    </location>
</feature>
<dbReference type="EMBL" id="CAJNAP010000007">
    <property type="protein sequence ID" value="CAE6496976.1"/>
    <property type="molecule type" value="Genomic_DNA"/>
</dbReference>
<feature type="transmembrane region" description="Helical" evidence="5">
    <location>
        <begin position="231"/>
        <end position="252"/>
    </location>
</feature>
<feature type="transmembrane region" description="Helical" evidence="5">
    <location>
        <begin position="146"/>
        <end position="164"/>
    </location>
</feature>
<feature type="transmembrane region" description="Helical" evidence="5">
    <location>
        <begin position="184"/>
        <end position="210"/>
    </location>
</feature>
<name>A0A1I4MPR6_9PROT</name>
<dbReference type="EMBL" id="FOUF01000005">
    <property type="protein sequence ID" value="SFM05332.1"/>
    <property type="molecule type" value="Genomic_DNA"/>
</dbReference>